<protein>
    <submittedName>
        <fullName evidence="1">46080_t:CDS:1</fullName>
    </submittedName>
</protein>
<keyword evidence="2" id="KW-1185">Reference proteome</keyword>
<dbReference type="EMBL" id="CAJVQB010158669">
    <property type="protein sequence ID" value="CAG8856316.1"/>
    <property type="molecule type" value="Genomic_DNA"/>
</dbReference>
<gene>
    <name evidence="1" type="ORF">GMARGA_LOCUS45137</name>
</gene>
<feature type="non-terminal residue" evidence="1">
    <location>
        <position position="74"/>
    </location>
</feature>
<sequence length="74" mass="8589">PLEVSNINNTIGTLEGTIYRQPLLVSLEVPYRQTRYWYPWRYQISTNTTCTLGGTIYRQTQLVPLEVPDIDNTI</sequence>
<name>A0ABN7XPS2_GIGMA</name>
<proteinExistence type="predicted"/>
<dbReference type="Proteomes" id="UP000789901">
    <property type="component" value="Unassembled WGS sequence"/>
</dbReference>
<comment type="caution">
    <text evidence="1">The sequence shown here is derived from an EMBL/GenBank/DDBJ whole genome shotgun (WGS) entry which is preliminary data.</text>
</comment>
<organism evidence="1 2">
    <name type="scientific">Gigaspora margarita</name>
    <dbReference type="NCBI Taxonomy" id="4874"/>
    <lineage>
        <taxon>Eukaryota</taxon>
        <taxon>Fungi</taxon>
        <taxon>Fungi incertae sedis</taxon>
        <taxon>Mucoromycota</taxon>
        <taxon>Glomeromycotina</taxon>
        <taxon>Glomeromycetes</taxon>
        <taxon>Diversisporales</taxon>
        <taxon>Gigasporaceae</taxon>
        <taxon>Gigaspora</taxon>
    </lineage>
</organism>
<feature type="non-terminal residue" evidence="1">
    <location>
        <position position="1"/>
    </location>
</feature>
<accession>A0ABN7XPS2</accession>
<evidence type="ECO:0000313" key="2">
    <source>
        <dbReference type="Proteomes" id="UP000789901"/>
    </source>
</evidence>
<evidence type="ECO:0000313" key="1">
    <source>
        <dbReference type="EMBL" id="CAG8856316.1"/>
    </source>
</evidence>
<reference evidence="1 2" key="1">
    <citation type="submission" date="2021-06" db="EMBL/GenBank/DDBJ databases">
        <authorList>
            <person name="Kallberg Y."/>
            <person name="Tangrot J."/>
            <person name="Rosling A."/>
        </authorList>
    </citation>
    <scope>NUCLEOTIDE SEQUENCE [LARGE SCALE GENOMIC DNA]</scope>
    <source>
        <strain evidence="1 2">120-4 pot B 10/14</strain>
    </source>
</reference>